<dbReference type="GO" id="GO:0003677">
    <property type="term" value="F:DNA binding"/>
    <property type="evidence" value="ECO:0007669"/>
    <property type="project" value="InterPro"/>
</dbReference>
<evidence type="ECO:0000259" key="5">
    <source>
        <dbReference type="Pfam" id="PF04542"/>
    </source>
</evidence>
<dbReference type="PANTHER" id="PTHR43133">
    <property type="entry name" value="RNA POLYMERASE ECF-TYPE SIGMA FACTO"/>
    <property type="match status" value="1"/>
</dbReference>
<dbReference type="PANTHER" id="PTHR43133:SF62">
    <property type="entry name" value="RNA POLYMERASE SIGMA FACTOR SIGZ"/>
    <property type="match status" value="1"/>
</dbReference>
<dbReference type="InterPro" id="IPR013324">
    <property type="entry name" value="RNA_pol_sigma_r3/r4-like"/>
</dbReference>
<comment type="similarity">
    <text evidence="1">Belongs to the sigma-70 factor family. ECF subfamily.</text>
</comment>
<dbReference type="SUPFAM" id="SSF88659">
    <property type="entry name" value="Sigma3 and sigma4 domains of RNA polymerase sigma factors"/>
    <property type="match status" value="1"/>
</dbReference>
<dbReference type="Gene3D" id="1.10.10.10">
    <property type="entry name" value="Winged helix-like DNA-binding domain superfamily/Winged helix DNA-binding domain"/>
    <property type="match status" value="1"/>
</dbReference>
<dbReference type="SUPFAM" id="SSF88946">
    <property type="entry name" value="Sigma2 domain of RNA polymerase sigma factors"/>
    <property type="match status" value="1"/>
</dbReference>
<evidence type="ECO:0000313" key="7">
    <source>
        <dbReference type="EMBL" id="TYR66129.1"/>
    </source>
</evidence>
<dbReference type="NCBIfam" id="TIGR02937">
    <property type="entry name" value="sigma70-ECF"/>
    <property type="match status" value="1"/>
</dbReference>
<keyword evidence="3" id="KW-0731">Sigma factor</keyword>
<evidence type="ECO:0000256" key="2">
    <source>
        <dbReference type="ARBA" id="ARBA00023015"/>
    </source>
</evidence>
<keyword evidence="4" id="KW-0804">Transcription</keyword>
<evidence type="ECO:0000256" key="4">
    <source>
        <dbReference type="ARBA" id="ARBA00023163"/>
    </source>
</evidence>
<dbReference type="CDD" id="cd06171">
    <property type="entry name" value="Sigma70_r4"/>
    <property type="match status" value="1"/>
</dbReference>
<dbReference type="AlphaFoldDB" id="A0A5D4JNZ1"/>
<dbReference type="Pfam" id="PF08281">
    <property type="entry name" value="Sigma70_r4_2"/>
    <property type="match status" value="1"/>
</dbReference>
<dbReference type="InterPro" id="IPR007627">
    <property type="entry name" value="RNA_pol_sigma70_r2"/>
</dbReference>
<sequence>MSWGGPHVLTTILSGVRKTDEDIAKGFALGDESCLAAAYRRWGSLVYTVASRALGDTEEAKDVAQQVFIGAWRGRAGFEPSKGTLQAWIMGITRYKITDALEQRSRRIRRLEAAAATAVEIPRFDDAVTQVIVDQLLVRDCLADLTPAQRRVLELAFFDDLTQIQIAERTGWPLGTVKTHVRRGLVALKRRLKEVEGAAQ</sequence>
<evidence type="ECO:0000313" key="8">
    <source>
        <dbReference type="Proteomes" id="UP000323242"/>
    </source>
</evidence>
<proteinExistence type="inferred from homology"/>
<dbReference type="EMBL" id="VSZQ01000008">
    <property type="protein sequence ID" value="TYR66129.1"/>
    <property type="molecule type" value="Genomic_DNA"/>
</dbReference>
<dbReference type="Pfam" id="PF04542">
    <property type="entry name" value="Sigma70_r2"/>
    <property type="match status" value="1"/>
</dbReference>
<reference evidence="7 8" key="1">
    <citation type="submission" date="2019-08" db="EMBL/GenBank/DDBJ databases">
        <title>Draft genome for granaticin producer strain Streptomyces parvus C05.</title>
        <authorList>
            <person name="Gonzalez-Pimentel J.L."/>
        </authorList>
    </citation>
    <scope>NUCLEOTIDE SEQUENCE [LARGE SCALE GENOMIC DNA]</scope>
    <source>
        <strain evidence="7 8">C05</strain>
    </source>
</reference>
<keyword evidence="8" id="KW-1185">Reference proteome</keyword>
<dbReference type="GO" id="GO:0006352">
    <property type="term" value="P:DNA-templated transcription initiation"/>
    <property type="evidence" value="ECO:0007669"/>
    <property type="project" value="InterPro"/>
</dbReference>
<organism evidence="7 8">
    <name type="scientific">Streptomyces parvus</name>
    <dbReference type="NCBI Taxonomy" id="66428"/>
    <lineage>
        <taxon>Bacteria</taxon>
        <taxon>Bacillati</taxon>
        <taxon>Actinomycetota</taxon>
        <taxon>Actinomycetes</taxon>
        <taxon>Kitasatosporales</taxon>
        <taxon>Streptomycetaceae</taxon>
        <taxon>Streptomyces</taxon>
    </lineage>
</organism>
<evidence type="ECO:0000256" key="1">
    <source>
        <dbReference type="ARBA" id="ARBA00010641"/>
    </source>
</evidence>
<name>A0A5D4JNZ1_9ACTN</name>
<feature type="domain" description="RNA polymerase sigma-70 region 2" evidence="5">
    <location>
        <begin position="39"/>
        <end position="107"/>
    </location>
</feature>
<protein>
    <submittedName>
        <fullName evidence="7">Sigma-70 family RNA polymerase sigma factor</fullName>
    </submittedName>
</protein>
<accession>A0A5D4JNZ1</accession>
<evidence type="ECO:0000259" key="6">
    <source>
        <dbReference type="Pfam" id="PF08281"/>
    </source>
</evidence>
<evidence type="ECO:0000256" key="3">
    <source>
        <dbReference type="ARBA" id="ARBA00023082"/>
    </source>
</evidence>
<dbReference type="Gene3D" id="1.10.1740.10">
    <property type="match status" value="1"/>
</dbReference>
<dbReference type="InterPro" id="IPR039425">
    <property type="entry name" value="RNA_pol_sigma-70-like"/>
</dbReference>
<comment type="caution">
    <text evidence="7">The sequence shown here is derived from an EMBL/GenBank/DDBJ whole genome shotgun (WGS) entry which is preliminary data.</text>
</comment>
<keyword evidence="2" id="KW-0805">Transcription regulation</keyword>
<dbReference type="InterPro" id="IPR013325">
    <property type="entry name" value="RNA_pol_sigma_r2"/>
</dbReference>
<dbReference type="Proteomes" id="UP000323242">
    <property type="component" value="Unassembled WGS sequence"/>
</dbReference>
<dbReference type="InterPro" id="IPR013249">
    <property type="entry name" value="RNA_pol_sigma70_r4_t2"/>
</dbReference>
<feature type="domain" description="RNA polymerase sigma factor 70 region 4 type 2" evidence="6">
    <location>
        <begin position="137"/>
        <end position="188"/>
    </location>
</feature>
<dbReference type="GO" id="GO:0016987">
    <property type="term" value="F:sigma factor activity"/>
    <property type="evidence" value="ECO:0007669"/>
    <property type="project" value="UniProtKB-KW"/>
</dbReference>
<dbReference type="InterPro" id="IPR036388">
    <property type="entry name" value="WH-like_DNA-bd_sf"/>
</dbReference>
<gene>
    <name evidence="7" type="ORF">FY004_02575</name>
</gene>
<dbReference type="InterPro" id="IPR014284">
    <property type="entry name" value="RNA_pol_sigma-70_dom"/>
</dbReference>